<proteinExistence type="predicted"/>
<dbReference type="Proteomes" id="UP000199182">
    <property type="component" value="Unassembled WGS sequence"/>
</dbReference>
<keyword evidence="3" id="KW-1185">Reference proteome</keyword>
<evidence type="ECO:0000313" key="2">
    <source>
        <dbReference type="EMBL" id="SDM77968.1"/>
    </source>
</evidence>
<dbReference type="OrthoDB" id="1863887at2"/>
<evidence type="ECO:0000256" key="1">
    <source>
        <dbReference type="SAM" id="MobiDB-lite"/>
    </source>
</evidence>
<accession>A0A1G9W073</accession>
<reference evidence="2 3" key="1">
    <citation type="submission" date="2016-10" db="EMBL/GenBank/DDBJ databases">
        <authorList>
            <person name="de Groot N.N."/>
        </authorList>
    </citation>
    <scope>NUCLEOTIDE SEQUENCE [LARGE SCALE GENOMIC DNA]</scope>
    <source>
        <strain evidence="2 3">CGMCC 1.5012</strain>
    </source>
</reference>
<evidence type="ECO:0000313" key="3">
    <source>
        <dbReference type="Proteomes" id="UP000199182"/>
    </source>
</evidence>
<feature type="region of interest" description="Disordered" evidence="1">
    <location>
        <begin position="29"/>
        <end position="79"/>
    </location>
</feature>
<dbReference type="RefSeq" id="WP_092638123.1">
    <property type="nucleotide sequence ID" value="NZ_FNID01000005.1"/>
</dbReference>
<sequence length="157" mass="16885">MDDDLAQKINDLLNSEEGLNRIKQMAEMFGLGGDSDDGPDLSALGSLFSQSRDGGGGSNTPPRNDYSRSQQSYGGTDPLGGLGDLFNNIDISKVMRLMSAYSGSGNDDNTRLLLALKPMLSDRRQGRVDEAIQMMKLIAILPLVQESGILGDLFGKK</sequence>
<gene>
    <name evidence="2" type="ORF">SAMN05192585_10510</name>
</gene>
<organism evidence="2 3">
    <name type="scientific">Acetanaerobacterium elongatum</name>
    <dbReference type="NCBI Taxonomy" id="258515"/>
    <lineage>
        <taxon>Bacteria</taxon>
        <taxon>Bacillati</taxon>
        <taxon>Bacillota</taxon>
        <taxon>Clostridia</taxon>
        <taxon>Eubacteriales</taxon>
        <taxon>Oscillospiraceae</taxon>
        <taxon>Acetanaerobacterium</taxon>
    </lineage>
</organism>
<feature type="compositionally biased region" description="Polar residues" evidence="1">
    <location>
        <begin position="59"/>
        <end position="73"/>
    </location>
</feature>
<dbReference type="STRING" id="258515.SAMN05192585_10510"/>
<dbReference type="AlphaFoldDB" id="A0A1G9W073"/>
<dbReference type="EMBL" id="FNID01000005">
    <property type="protein sequence ID" value="SDM77968.1"/>
    <property type="molecule type" value="Genomic_DNA"/>
</dbReference>
<protein>
    <submittedName>
        <fullName evidence="2">Uncharacterized protein</fullName>
    </submittedName>
</protein>
<name>A0A1G9W073_9FIRM</name>